<name>A0A1G8LE46_9RHOO</name>
<reference evidence="1 2" key="1">
    <citation type="submission" date="2016-10" db="EMBL/GenBank/DDBJ databases">
        <authorList>
            <person name="de Groot N.N."/>
        </authorList>
    </citation>
    <scope>NUCLEOTIDE SEQUENCE [LARGE SCALE GENOMIC DNA]</scope>
    <source>
        <strain evidence="1 2">DSM 5885</strain>
    </source>
</reference>
<dbReference type="STRING" id="83767.SAMN05660652_03612"/>
<keyword evidence="2" id="KW-1185">Reference proteome</keyword>
<dbReference type="AlphaFoldDB" id="A0A1G8LE46"/>
<dbReference type="Proteomes" id="UP000198607">
    <property type="component" value="Unassembled WGS sequence"/>
</dbReference>
<organism evidence="1 2">
    <name type="scientific">Propionivibrio dicarboxylicus</name>
    <dbReference type="NCBI Taxonomy" id="83767"/>
    <lineage>
        <taxon>Bacteria</taxon>
        <taxon>Pseudomonadati</taxon>
        <taxon>Pseudomonadota</taxon>
        <taxon>Betaproteobacteria</taxon>
        <taxon>Rhodocyclales</taxon>
        <taxon>Rhodocyclaceae</taxon>
        <taxon>Propionivibrio</taxon>
    </lineage>
</organism>
<dbReference type="RefSeq" id="WP_176785975.1">
    <property type="nucleotide sequence ID" value="NZ_FNCY01000021.1"/>
</dbReference>
<evidence type="ECO:0000313" key="1">
    <source>
        <dbReference type="EMBL" id="SDI53931.1"/>
    </source>
</evidence>
<dbReference type="EMBL" id="FNCY01000021">
    <property type="protein sequence ID" value="SDI53931.1"/>
    <property type="molecule type" value="Genomic_DNA"/>
</dbReference>
<accession>A0A1G8LE46</accession>
<protein>
    <submittedName>
        <fullName evidence="1">Phage tail assembly chaperone</fullName>
    </submittedName>
</protein>
<sequence>MFTIDPDPTFTADVPMTIPGKPVAEDAKFEFKYMDTDEWEAFIKETAGQTTAEVVKKMVVGWRDFDKPFSAENFDRLLKKRPRAALDIFEAYHRELFESRVKN</sequence>
<gene>
    <name evidence="1" type="ORF">SAMN05660652_03612</name>
</gene>
<dbReference type="Pfam" id="PF08748">
    <property type="entry name" value="Phage_TAC_4"/>
    <property type="match status" value="1"/>
</dbReference>
<evidence type="ECO:0000313" key="2">
    <source>
        <dbReference type="Proteomes" id="UP000198607"/>
    </source>
</evidence>
<dbReference type="InterPro" id="IPR014859">
    <property type="entry name" value="Phage_TAC_4"/>
</dbReference>
<proteinExistence type="predicted"/>